<reference evidence="1 2" key="1">
    <citation type="submission" date="2020-08" db="EMBL/GenBank/DDBJ databases">
        <title>Genome sequence of Rhizobiales bacterium strain IZ6.</title>
        <authorList>
            <person name="Nakai R."/>
            <person name="Naganuma T."/>
        </authorList>
    </citation>
    <scope>NUCLEOTIDE SEQUENCE [LARGE SCALE GENOMIC DNA]</scope>
    <source>
        <strain evidence="1 2">IZ6</strain>
    </source>
</reference>
<dbReference type="InterPro" id="IPR058240">
    <property type="entry name" value="rSAM_sf"/>
</dbReference>
<keyword evidence="2" id="KW-1185">Reference proteome</keyword>
<dbReference type="CDD" id="cd01335">
    <property type="entry name" value="Radical_SAM"/>
    <property type="match status" value="1"/>
</dbReference>
<dbReference type="SUPFAM" id="SSF102114">
    <property type="entry name" value="Radical SAM enzymes"/>
    <property type="match status" value="1"/>
</dbReference>
<protein>
    <submittedName>
        <fullName evidence="1">Radical SAM protein</fullName>
    </submittedName>
</protein>
<name>A0A6S6QP78_9HYPH</name>
<dbReference type="KEGG" id="tso:IZ6_15240"/>
<organism evidence="1 2">
    <name type="scientific">Terrihabitans soli</name>
    <dbReference type="NCBI Taxonomy" id="708113"/>
    <lineage>
        <taxon>Bacteria</taxon>
        <taxon>Pseudomonadati</taxon>
        <taxon>Pseudomonadota</taxon>
        <taxon>Alphaproteobacteria</taxon>
        <taxon>Hyphomicrobiales</taxon>
        <taxon>Terrihabitans</taxon>
    </lineage>
</organism>
<sequence>MRSWSRKVTPQTFNLLGGEPAIHPDLPAFVGLVRKHWPRSIIRIATNGFLLHRHPTLPAELEKHGPSELVVSVHHGSPEYLSRLEPVRALLAGWQQAHPRVSFSYTPSAGRWTRRYLGEGADMKPFTDKNPRTSWDICPARTCAQLHDGKIWKCAPLAYLPMQAEKFGLGPEWDPYLAYKPLEPGSSSKEIAEFFGRKEENVCSMCSAKKRLFDLPLPYRSTGAPEMSAAGT</sequence>
<dbReference type="EMBL" id="AP023361">
    <property type="protein sequence ID" value="BCJ90789.1"/>
    <property type="molecule type" value="Genomic_DNA"/>
</dbReference>
<proteinExistence type="predicted"/>
<gene>
    <name evidence="1" type="ORF">IZ6_15240</name>
</gene>
<accession>A0A6S6QP78</accession>
<dbReference type="InterPro" id="IPR013785">
    <property type="entry name" value="Aldolase_TIM"/>
</dbReference>
<evidence type="ECO:0000313" key="2">
    <source>
        <dbReference type="Proteomes" id="UP000515317"/>
    </source>
</evidence>
<dbReference type="AlphaFoldDB" id="A0A6S6QP78"/>
<dbReference type="Gene3D" id="3.20.20.70">
    <property type="entry name" value="Aldolase class I"/>
    <property type="match status" value="1"/>
</dbReference>
<evidence type="ECO:0000313" key="1">
    <source>
        <dbReference type="EMBL" id="BCJ90789.1"/>
    </source>
</evidence>
<dbReference type="Proteomes" id="UP000515317">
    <property type="component" value="Chromosome"/>
</dbReference>